<evidence type="ECO:0000313" key="2">
    <source>
        <dbReference type="EMBL" id="KAJ9581632.1"/>
    </source>
</evidence>
<evidence type="ECO:0000256" key="1">
    <source>
        <dbReference type="SAM" id="Phobius"/>
    </source>
</evidence>
<keyword evidence="1" id="KW-0812">Transmembrane</keyword>
<reference evidence="2" key="1">
    <citation type="journal article" date="2023" name="IScience">
        <title>Live-bearing cockroach genome reveals convergent evolutionary mechanisms linked to viviparity in insects and beyond.</title>
        <authorList>
            <person name="Fouks B."/>
            <person name="Harrison M.C."/>
            <person name="Mikhailova A.A."/>
            <person name="Marchal E."/>
            <person name="English S."/>
            <person name="Carruthers M."/>
            <person name="Jennings E.C."/>
            <person name="Chiamaka E.L."/>
            <person name="Frigard R.A."/>
            <person name="Pippel M."/>
            <person name="Attardo G.M."/>
            <person name="Benoit J.B."/>
            <person name="Bornberg-Bauer E."/>
            <person name="Tobe S.S."/>
        </authorList>
    </citation>
    <scope>NUCLEOTIDE SEQUENCE</scope>
    <source>
        <strain evidence="2">Stay&amp;Tobe</strain>
    </source>
</reference>
<proteinExistence type="predicted"/>
<feature type="transmembrane region" description="Helical" evidence="1">
    <location>
        <begin position="6"/>
        <end position="29"/>
    </location>
</feature>
<reference evidence="2" key="2">
    <citation type="submission" date="2023-05" db="EMBL/GenBank/DDBJ databases">
        <authorList>
            <person name="Fouks B."/>
        </authorList>
    </citation>
    <scope>NUCLEOTIDE SEQUENCE</scope>
    <source>
        <strain evidence="2">Stay&amp;Tobe</strain>
        <tissue evidence="2">Testes</tissue>
    </source>
</reference>
<dbReference type="Proteomes" id="UP001233999">
    <property type="component" value="Unassembled WGS sequence"/>
</dbReference>
<accession>A0AAD7ZJT3</accession>
<gene>
    <name evidence="2" type="ORF">L9F63_023191</name>
</gene>
<dbReference type="EMBL" id="JASPKZ010007877">
    <property type="protein sequence ID" value="KAJ9581632.1"/>
    <property type="molecule type" value="Genomic_DNA"/>
</dbReference>
<protein>
    <submittedName>
        <fullName evidence="2">Uncharacterized protein</fullName>
    </submittedName>
</protein>
<keyword evidence="1" id="KW-1133">Transmembrane helix</keyword>
<dbReference type="AlphaFoldDB" id="A0AAD7ZJT3"/>
<organism evidence="2 3">
    <name type="scientific">Diploptera punctata</name>
    <name type="common">Pacific beetle cockroach</name>
    <dbReference type="NCBI Taxonomy" id="6984"/>
    <lineage>
        <taxon>Eukaryota</taxon>
        <taxon>Metazoa</taxon>
        <taxon>Ecdysozoa</taxon>
        <taxon>Arthropoda</taxon>
        <taxon>Hexapoda</taxon>
        <taxon>Insecta</taxon>
        <taxon>Pterygota</taxon>
        <taxon>Neoptera</taxon>
        <taxon>Polyneoptera</taxon>
        <taxon>Dictyoptera</taxon>
        <taxon>Blattodea</taxon>
        <taxon>Blaberoidea</taxon>
        <taxon>Blaberidae</taxon>
        <taxon>Diplopterinae</taxon>
        <taxon>Diploptera</taxon>
    </lineage>
</organism>
<feature type="non-terminal residue" evidence="2">
    <location>
        <position position="1"/>
    </location>
</feature>
<sequence>MEVTKFLFNLPLFVIFLPIVVMHWSNLIVDSSQYAKRRPHYGNLWASSRLFIECVFFSTFIPYLKFDCWYVLHMLSFILLLYGR</sequence>
<keyword evidence="1" id="KW-0472">Membrane</keyword>
<evidence type="ECO:0000313" key="3">
    <source>
        <dbReference type="Proteomes" id="UP001233999"/>
    </source>
</evidence>
<name>A0AAD7ZJT3_DIPPU</name>
<feature type="transmembrane region" description="Helical" evidence="1">
    <location>
        <begin position="67"/>
        <end position="83"/>
    </location>
</feature>
<comment type="caution">
    <text evidence="2">The sequence shown here is derived from an EMBL/GenBank/DDBJ whole genome shotgun (WGS) entry which is preliminary data.</text>
</comment>
<keyword evidence="3" id="KW-1185">Reference proteome</keyword>